<comment type="similarity">
    <text evidence="2">Belongs to the krueppel C2H2-type zinc-finger protein family.</text>
</comment>
<keyword evidence="7" id="KW-0805">Transcription regulation</keyword>
<comment type="subcellular location">
    <subcellularLocation>
        <location evidence="1">Nucleus</location>
    </subcellularLocation>
</comment>
<keyword evidence="10" id="KW-0539">Nucleus</keyword>
<dbReference type="GO" id="GO:0000978">
    <property type="term" value="F:RNA polymerase II cis-regulatory region sequence-specific DNA binding"/>
    <property type="evidence" value="ECO:0007669"/>
    <property type="project" value="TreeGrafter"/>
</dbReference>
<organism evidence="13 14">
    <name type="scientific">Henosepilachna vigintioctopunctata</name>
    <dbReference type="NCBI Taxonomy" id="420089"/>
    <lineage>
        <taxon>Eukaryota</taxon>
        <taxon>Metazoa</taxon>
        <taxon>Ecdysozoa</taxon>
        <taxon>Arthropoda</taxon>
        <taxon>Hexapoda</taxon>
        <taxon>Insecta</taxon>
        <taxon>Pterygota</taxon>
        <taxon>Neoptera</taxon>
        <taxon>Endopterygota</taxon>
        <taxon>Coleoptera</taxon>
        <taxon>Polyphaga</taxon>
        <taxon>Cucujiformia</taxon>
        <taxon>Coccinelloidea</taxon>
        <taxon>Coccinellidae</taxon>
        <taxon>Epilachninae</taxon>
        <taxon>Epilachnini</taxon>
        <taxon>Henosepilachna</taxon>
    </lineage>
</organism>
<accession>A0AAW1VAX0</accession>
<evidence type="ECO:0000256" key="3">
    <source>
        <dbReference type="ARBA" id="ARBA00022723"/>
    </source>
</evidence>
<dbReference type="EMBL" id="JARQZJ010000139">
    <property type="protein sequence ID" value="KAK9892841.1"/>
    <property type="molecule type" value="Genomic_DNA"/>
</dbReference>
<protein>
    <recommendedName>
        <fullName evidence="12">C2H2-type domain-containing protein</fullName>
    </recommendedName>
</protein>
<proteinExistence type="inferred from homology"/>
<feature type="domain" description="C2H2-type" evidence="12">
    <location>
        <begin position="186"/>
        <end position="214"/>
    </location>
</feature>
<dbReference type="GO" id="GO:0005634">
    <property type="term" value="C:nucleus"/>
    <property type="evidence" value="ECO:0007669"/>
    <property type="project" value="UniProtKB-SubCell"/>
</dbReference>
<evidence type="ECO:0000256" key="1">
    <source>
        <dbReference type="ARBA" id="ARBA00004123"/>
    </source>
</evidence>
<dbReference type="Pfam" id="PF00096">
    <property type="entry name" value="zf-C2H2"/>
    <property type="match status" value="5"/>
</dbReference>
<dbReference type="SMART" id="SM00355">
    <property type="entry name" value="ZnF_C2H2"/>
    <property type="match status" value="6"/>
</dbReference>
<evidence type="ECO:0000256" key="11">
    <source>
        <dbReference type="PROSITE-ProRule" id="PRU00042"/>
    </source>
</evidence>
<evidence type="ECO:0000313" key="13">
    <source>
        <dbReference type="EMBL" id="KAK9892841.1"/>
    </source>
</evidence>
<reference evidence="13 14" key="1">
    <citation type="submission" date="2023-03" db="EMBL/GenBank/DDBJ databases">
        <title>Genome insight into feeding habits of ladybird beetles.</title>
        <authorList>
            <person name="Li H.-S."/>
            <person name="Huang Y.-H."/>
            <person name="Pang H."/>
        </authorList>
    </citation>
    <scope>NUCLEOTIDE SEQUENCE [LARGE SCALE GENOMIC DNA]</scope>
    <source>
        <strain evidence="13">SYSU_2023b</strain>
        <tissue evidence="13">Whole body</tissue>
    </source>
</reference>
<dbReference type="GO" id="GO:0006357">
    <property type="term" value="P:regulation of transcription by RNA polymerase II"/>
    <property type="evidence" value="ECO:0007669"/>
    <property type="project" value="TreeGrafter"/>
</dbReference>
<keyword evidence="8" id="KW-0238">DNA-binding</keyword>
<evidence type="ECO:0000256" key="10">
    <source>
        <dbReference type="ARBA" id="ARBA00023242"/>
    </source>
</evidence>
<keyword evidence="5 11" id="KW-0863">Zinc-finger</keyword>
<feature type="domain" description="C2H2-type" evidence="12">
    <location>
        <begin position="215"/>
        <end position="237"/>
    </location>
</feature>
<evidence type="ECO:0000256" key="8">
    <source>
        <dbReference type="ARBA" id="ARBA00023125"/>
    </source>
</evidence>
<comment type="caution">
    <text evidence="13">The sequence shown here is derived from an EMBL/GenBank/DDBJ whole genome shotgun (WGS) entry which is preliminary data.</text>
</comment>
<dbReference type="PANTHER" id="PTHR24404:SF41">
    <property type="entry name" value="ZINC FINGER PROTEIN 613"/>
    <property type="match status" value="1"/>
</dbReference>
<keyword evidence="4" id="KW-0677">Repeat</keyword>
<dbReference type="SUPFAM" id="SSF57667">
    <property type="entry name" value="beta-beta-alpha zinc fingers"/>
    <property type="match status" value="3"/>
</dbReference>
<dbReference type="Proteomes" id="UP001431783">
    <property type="component" value="Unassembled WGS sequence"/>
</dbReference>
<name>A0AAW1VAX0_9CUCU</name>
<evidence type="ECO:0000256" key="6">
    <source>
        <dbReference type="ARBA" id="ARBA00022833"/>
    </source>
</evidence>
<dbReference type="FunFam" id="3.30.160.60:FF:000130">
    <property type="entry name" value="Spalt-like transcription factor 4"/>
    <property type="match status" value="1"/>
</dbReference>
<dbReference type="GO" id="GO:0008270">
    <property type="term" value="F:zinc ion binding"/>
    <property type="evidence" value="ECO:0007669"/>
    <property type="project" value="UniProtKB-KW"/>
</dbReference>
<dbReference type="InterPro" id="IPR036236">
    <property type="entry name" value="Znf_C2H2_sf"/>
</dbReference>
<keyword evidence="9" id="KW-0804">Transcription</keyword>
<dbReference type="InterPro" id="IPR050589">
    <property type="entry name" value="Ikaros_C2H2-ZF"/>
</dbReference>
<evidence type="ECO:0000256" key="4">
    <source>
        <dbReference type="ARBA" id="ARBA00022737"/>
    </source>
</evidence>
<feature type="domain" description="C2H2-type" evidence="12">
    <location>
        <begin position="69"/>
        <end position="92"/>
    </location>
</feature>
<evidence type="ECO:0000256" key="5">
    <source>
        <dbReference type="ARBA" id="ARBA00022771"/>
    </source>
</evidence>
<evidence type="ECO:0000256" key="2">
    <source>
        <dbReference type="ARBA" id="ARBA00006991"/>
    </source>
</evidence>
<feature type="domain" description="C2H2-type" evidence="12">
    <location>
        <begin position="158"/>
        <end position="185"/>
    </location>
</feature>
<feature type="domain" description="C2H2-type" evidence="12">
    <location>
        <begin position="130"/>
        <end position="157"/>
    </location>
</feature>
<dbReference type="FunFam" id="3.30.160.60:FF:001009">
    <property type="entry name" value="Zinc finger protein 26"/>
    <property type="match status" value="1"/>
</dbReference>
<gene>
    <name evidence="13" type="ORF">WA026_022303</name>
</gene>
<keyword evidence="6" id="KW-0862">Zinc</keyword>
<dbReference type="PROSITE" id="PS00028">
    <property type="entry name" value="ZINC_FINGER_C2H2_1"/>
    <property type="match status" value="5"/>
</dbReference>
<dbReference type="GO" id="GO:0003700">
    <property type="term" value="F:DNA-binding transcription factor activity"/>
    <property type="evidence" value="ECO:0007669"/>
    <property type="project" value="TreeGrafter"/>
</dbReference>
<evidence type="ECO:0000313" key="14">
    <source>
        <dbReference type="Proteomes" id="UP001431783"/>
    </source>
</evidence>
<dbReference type="AlphaFoldDB" id="A0AAW1VAX0"/>
<dbReference type="Gene3D" id="3.30.160.60">
    <property type="entry name" value="Classic Zinc Finger"/>
    <property type="match status" value="4"/>
</dbReference>
<dbReference type="FunFam" id="3.30.160.60:FF:000202">
    <property type="entry name" value="Zinc finger protein 574"/>
    <property type="match status" value="1"/>
</dbReference>
<dbReference type="GO" id="GO:0032502">
    <property type="term" value="P:developmental process"/>
    <property type="evidence" value="ECO:0007669"/>
    <property type="project" value="UniProtKB-ARBA"/>
</dbReference>
<feature type="domain" description="C2H2-type" evidence="12">
    <location>
        <begin position="244"/>
        <end position="271"/>
    </location>
</feature>
<evidence type="ECO:0000256" key="9">
    <source>
        <dbReference type="ARBA" id="ARBA00023163"/>
    </source>
</evidence>
<dbReference type="PROSITE" id="PS50157">
    <property type="entry name" value="ZINC_FINGER_C2H2_2"/>
    <property type="match status" value="6"/>
</dbReference>
<sequence>MDLRESEELSFYNFEEMLGQECEKLLVDNYVQPTEEIHEECTHKCEFGEEGFTTNGSIMEHQLHDGIWYICPACSSIFTNEEMLTEHIKNLHPVSNIPVNEGEAIQHTPPQEVLNAEPTLDKTKRIINLFFCTNCGKSLYSKTSWKNHIAAHENNFAFPCKSCGKSFTNAASLKLHERIHNPEKKYVCSECEKAFRQKPHLEAHLRSIHLKLKPFECKTCGNAFSQKGNLKQHLFLHEKGLAQHVCSVCNARFCNASKLRRHKKIHSKSES</sequence>
<keyword evidence="3" id="KW-0479">Metal-binding</keyword>
<dbReference type="InterPro" id="IPR013087">
    <property type="entry name" value="Znf_C2H2_type"/>
</dbReference>
<dbReference type="PANTHER" id="PTHR24404">
    <property type="entry name" value="ZINC FINGER PROTEIN"/>
    <property type="match status" value="1"/>
</dbReference>
<evidence type="ECO:0000259" key="12">
    <source>
        <dbReference type="PROSITE" id="PS50157"/>
    </source>
</evidence>
<keyword evidence="14" id="KW-1185">Reference proteome</keyword>
<evidence type="ECO:0000256" key="7">
    <source>
        <dbReference type="ARBA" id="ARBA00023015"/>
    </source>
</evidence>